<dbReference type="GO" id="GO:0003677">
    <property type="term" value="F:DNA binding"/>
    <property type="evidence" value="ECO:0007669"/>
    <property type="project" value="UniProtKB-KW"/>
</dbReference>
<dbReference type="InterPro" id="IPR052021">
    <property type="entry name" value="Type-I_RS_S_subunit"/>
</dbReference>
<feature type="domain" description="Type I restriction modification DNA specificity" evidence="4">
    <location>
        <begin position="17"/>
        <end position="194"/>
    </location>
</feature>
<name>B7C9L2_9FIRM</name>
<dbReference type="PANTHER" id="PTHR30408:SF13">
    <property type="entry name" value="TYPE I RESTRICTION ENZYME HINDI SPECIFICITY SUBUNIT"/>
    <property type="match status" value="1"/>
</dbReference>
<proteinExistence type="inferred from homology"/>
<feature type="domain" description="Type I restriction modification DNA specificity" evidence="4">
    <location>
        <begin position="217"/>
        <end position="368"/>
    </location>
</feature>
<accession>B7C9L2</accession>
<keyword evidence="2" id="KW-0680">Restriction system</keyword>
<evidence type="ECO:0000313" key="5">
    <source>
        <dbReference type="EMBL" id="EEC90577.1"/>
    </source>
</evidence>
<protein>
    <submittedName>
        <fullName evidence="5">Type I restriction modification DNA specificity domain protein</fullName>
    </submittedName>
</protein>
<dbReference type="Proteomes" id="UP000004315">
    <property type="component" value="Unassembled WGS sequence"/>
</dbReference>
<dbReference type="EMBL" id="ABYT01000051">
    <property type="protein sequence ID" value="EEC90577.1"/>
    <property type="molecule type" value="Genomic_DNA"/>
</dbReference>
<evidence type="ECO:0000259" key="4">
    <source>
        <dbReference type="Pfam" id="PF01420"/>
    </source>
</evidence>
<evidence type="ECO:0000256" key="3">
    <source>
        <dbReference type="ARBA" id="ARBA00023125"/>
    </source>
</evidence>
<dbReference type="STRING" id="518637.EUBIFOR_00870"/>
<reference evidence="5 6" key="2">
    <citation type="submission" date="2008-11" db="EMBL/GenBank/DDBJ databases">
        <title>Draft genome sequence of Eubacterium biforme (DSM 3989).</title>
        <authorList>
            <person name="Sudarsanam P."/>
            <person name="Ley R."/>
            <person name="Guruge J."/>
            <person name="Turnbaugh P.J."/>
            <person name="Mahowald M."/>
            <person name="Liep D."/>
            <person name="Gordon J."/>
        </authorList>
    </citation>
    <scope>NUCLEOTIDE SEQUENCE [LARGE SCALE GENOMIC DNA]</scope>
    <source>
        <strain evidence="5 6">DSM 3989</strain>
    </source>
</reference>
<dbReference type="eggNOG" id="COG0732">
    <property type="taxonomic scope" value="Bacteria"/>
</dbReference>
<sequence length="383" mass="43829">MKFLLIYVPNLRFSFEEDWCTSTIGENFRLSSGLTPSTKEKAYFNNGIIPWINSGELKNKYISFTENKLTLDAVKKHNLTIYPMDTMVIAIYGLEAAGVRGKASITKMDSTISQSCMAFNSLGNVLTQFMYYVYKKEAQILGTRYAQGTKQQNLSSDLLSSYKLLYPSKEEQLKIVNFLSLIDEKIETQSKIINDYKLLKKYITKSFIKQKGTSYLLSEIAELGRGRVISSAEISKQKNPIYPVYSSQTSNNGVMGYLDNYDYEGEYITWTTDGANAGTVYYRNGKFNCTNVCGILKIKNGYDAYYISNILNCYTKKYVSTNLANPKLMNNVMANIKINLPSIERQKYFSNILKAIEYRVKIEQDIKLNLVKQKVFLLKNMFL</sequence>
<dbReference type="Gene3D" id="3.90.220.20">
    <property type="entry name" value="DNA methylase specificity domains"/>
    <property type="match status" value="2"/>
</dbReference>
<evidence type="ECO:0000256" key="2">
    <source>
        <dbReference type="ARBA" id="ARBA00022747"/>
    </source>
</evidence>
<dbReference type="RefSeq" id="WP_003864675.1">
    <property type="nucleotide sequence ID" value="NZ_DS996841.1"/>
</dbReference>
<dbReference type="InterPro" id="IPR000055">
    <property type="entry name" value="Restrct_endonuc_typeI_TRD"/>
</dbReference>
<organism evidence="5 6">
    <name type="scientific">Holdemanella biformis DSM 3989</name>
    <dbReference type="NCBI Taxonomy" id="518637"/>
    <lineage>
        <taxon>Bacteria</taxon>
        <taxon>Bacillati</taxon>
        <taxon>Bacillota</taxon>
        <taxon>Erysipelotrichia</taxon>
        <taxon>Erysipelotrichales</taxon>
        <taxon>Erysipelotrichaceae</taxon>
        <taxon>Holdemanella</taxon>
    </lineage>
</organism>
<gene>
    <name evidence="5" type="ORF">EUBIFOR_00870</name>
</gene>
<dbReference type="Pfam" id="PF01420">
    <property type="entry name" value="Methylase_S"/>
    <property type="match status" value="2"/>
</dbReference>
<dbReference type="PANTHER" id="PTHR30408">
    <property type="entry name" value="TYPE-1 RESTRICTION ENZYME ECOKI SPECIFICITY PROTEIN"/>
    <property type="match status" value="1"/>
</dbReference>
<dbReference type="InterPro" id="IPR044946">
    <property type="entry name" value="Restrct_endonuc_typeI_TRD_sf"/>
</dbReference>
<comment type="similarity">
    <text evidence="1">Belongs to the type-I restriction system S methylase family.</text>
</comment>
<dbReference type="AlphaFoldDB" id="B7C9L2"/>
<dbReference type="HOGENOM" id="CLU_021095_10_3_9"/>
<keyword evidence="6" id="KW-1185">Reference proteome</keyword>
<keyword evidence="3" id="KW-0238">DNA-binding</keyword>
<dbReference type="SUPFAM" id="SSF116734">
    <property type="entry name" value="DNA methylase specificity domain"/>
    <property type="match status" value="2"/>
</dbReference>
<evidence type="ECO:0000313" key="6">
    <source>
        <dbReference type="Proteomes" id="UP000004315"/>
    </source>
</evidence>
<dbReference type="GO" id="GO:0009307">
    <property type="term" value="P:DNA restriction-modification system"/>
    <property type="evidence" value="ECO:0007669"/>
    <property type="project" value="UniProtKB-KW"/>
</dbReference>
<comment type="caution">
    <text evidence="5">The sequence shown here is derived from an EMBL/GenBank/DDBJ whole genome shotgun (WGS) entry which is preliminary data.</text>
</comment>
<reference evidence="5 6" key="1">
    <citation type="submission" date="2008-10" db="EMBL/GenBank/DDBJ databases">
        <authorList>
            <person name="Fulton L."/>
            <person name="Clifton S."/>
            <person name="Fulton B."/>
            <person name="Xu J."/>
            <person name="Minx P."/>
            <person name="Pepin K.H."/>
            <person name="Johnson M."/>
            <person name="Bhonagiri V."/>
            <person name="Nash W.E."/>
            <person name="Mardis E.R."/>
            <person name="Wilson R.K."/>
        </authorList>
    </citation>
    <scope>NUCLEOTIDE SEQUENCE [LARGE SCALE GENOMIC DNA]</scope>
    <source>
        <strain evidence="5 6">DSM 3989</strain>
    </source>
</reference>
<dbReference type="CDD" id="cd17255">
    <property type="entry name" value="RMtype1_S_Fco49512ORF2615P-TRD2-CR2_like"/>
    <property type="match status" value="1"/>
</dbReference>
<dbReference type="OrthoDB" id="9795776at2"/>
<evidence type="ECO:0000256" key="1">
    <source>
        <dbReference type="ARBA" id="ARBA00010923"/>
    </source>
</evidence>